<comment type="subcellular location">
    <subcellularLocation>
        <location evidence="6">Cytoplasm</location>
    </subcellularLocation>
</comment>
<feature type="binding site" evidence="6">
    <location>
        <position position="162"/>
    </location>
    <ligand>
        <name>[4Fe-4S] cluster</name>
        <dbReference type="ChEBI" id="CHEBI:49883"/>
        <label>3</label>
    </ligand>
</feature>
<dbReference type="NCBIfam" id="TIGR00402">
    <property type="entry name" value="napF"/>
    <property type="match status" value="1"/>
</dbReference>
<keyword evidence="4 6" id="KW-0408">Iron</keyword>
<dbReference type="Proteomes" id="UP000230282">
    <property type="component" value="Unassembled WGS sequence"/>
</dbReference>
<feature type="binding site" evidence="6">
    <location>
        <position position="54"/>
    </location>
    <ligand>
        <name>[4Fe-4S] cluster</name>
        <dbReference type="ChEBI" id="CHEBI:49883"/>
        <label>1</label>
    </ligand>
</feature>
<dbReference type="EMBL" id="PHGZ01000006">
    <property type="protein sequence ID" value="PJG83569.1"/>
    <property type="molecule type" value="Genomic_DNA"/>
</dbReference>
<feature type="binding site" evidence="6">
    <location>
        <position position="80"/>
    </location>
    <ligand>
        <name>[4Fe-4S] cluster</name>
        <dbReference type="ChEBI" id="CHEBI:49883"/>
        <label>2</label>
    </ligand>
</feature>
<comment type="function">
    <text evidence="6">Could be involved in the maturation of NapA, the catalytic subunit of the periplasmic nitrate reductase, before its export into the periplasm.</text>
</comment>
<dbReference type="SUPFAM" id="SSF54862">
    <property type="entry name" value="4Fe-4S ferredoxins"/>
    <property type="match status" value="1"/>
</dbReference>
<dbReference type="InterPro" id="IPR004496">
    <property type="entry name" value="NapF"/>
</dbReference>
<feature type="binding site" evidence="6">
    <location>
        <position position="58"/>
    </location>
    <ligand>
        <name>[4Fe-4S] cluster</name>
        <dbReference type="ChEBI" id="CHEBI:49883"/>
        <label>1</label>
    </ligand>
</feature>
<comment type="caution">
    <text evidence="8">The sequence shown here is derived from an EMBL/GenBank/DDBJ whole genome shotgun (WGS) entry which is preliminary data.</text>
</comment>
<proteinExistence type="inferred from homology"/>
<gene>
    <name evidence="6 8" type="primary">napF</name>
    <name evidence="8" type="ORF">CVP04_02725</name>
</gene>
<name>A0A2M8RXF1_9PAST</name>
<dbReference type="Pfam" id="PF00037">
    <property type="entry name" value="Fer4"/>
    <property type="match status" value="1"/>
</dbReference>
<dbReference type="GO" id="GO:0005737">
    <property type="term" value="C:cytoplasm"/>
    <property type="evidence" value="ECO:0007669"/>
    <property type="project" value="UniProtKB-SubCell"/>
</dbReference>
<dbReference type="HAMAP" id="MF_02201">
    <property type="entry name" value="NapF"/>
    <property type="match status" value="1"/>
</dbReference>
<feature type="binding site" evidence="6">
    <location>
        <position position="90"/>
    </location>
    <ligand>
        <name>[4Fe-4S] cluster</name>
        <dbReference type="ChEBI" id="CHEBI:49883"/>
        <label>2</label>
    </ligand>
</feature>
<evidence type="ECO:0000256" key="5">
    <source>
        <dbReference type="ARBA" id="ARBA00023014"/>
    </source>
</evidence>
<feature type="binding site" evidence="6">
    <location>
        <position position="158"/>
    </location>
    <ligand>
        <name>[4Fe-4S] cluster</name>
        <dbReference type="ChEBI" id="CHEBI:49883"/>
        <label>3</label>
    </ligand>
</feature>
<protein>
    <recommendedName>
        <fullName evidence="6">Ferredoxin-type protein NapF</fullName>
    </recommendedName>
</protein>
<evidence type="ECO:0000313" key="9">
    <source>
        <dbReference type="Proteomes" id="UP000230282"/>
    </source>
</evidence>
<dbReference type="AlphaFoldDB" id="A0A2M8RXF1"/>
<reference evidence="8 9" key="1">
    <citation type="submission" date="2017-11" db="EMBL/GenBank/DDBJ databases">
        <title>Reclassification of Bisgaard taxon 5 as Caviibacterium pharyngocola gen. nov., sp. nov.</title>
        <authorList>
            <person name="Christensen H."/>
        </authorList>
    </citation>
    <scope>NUCLEOTIDE SEQUENCE [LARGE SCALE GENOMIC DNA]</scope>
    <source>
        <strain evidence="8 9">7_3</strain>
    </source>
</reference>
<dbReference type="RefSeq" id="WP_100295995.1">
    <property type="nucleotide sequence ID" value="NZ_PHGZ01000006.1"/>
</dbReference>
<sequence length="174" mass="19209">MTDENLPRRRFLRGEFLRTLQSERTALQGFQGVRPPWAKANQTFIDACTRCGDCVAACETHILIQGEGGFPEIDFQRGECTFCEKCVSACSASVFRPTNEMPWQHKADIGENCLTRQNVACRSCQDCCESRAIRFTLALGRVAAPTIDESACNGCGACIRSCPVAAIKLSYPEE</sequence>
<evidence type="ECO:0000259" key="7">
    <source>
        <dbReference type="PROSITE" id="PS51379"/>
    </source>
</evidence>
<evidence type="ECO:0000256" key="3">
    <source>
        <dbReference type="ARBA" id="ARBA00022737"/>
    </source>
</evidence>
<organism evidence="8 9">
    <name type="scientific">Caviibacterium pharyngocola</name>
    <dbReference type="NCBI Taxonomy" id="28159"/>
    <lineage>
        <taxon>Bacteria</taxon>
        <taxon>Pseudomonadati</taxon>
        <taxon>Pseudomonadota</taxon>
        <taxon>Gammaproteobacteria</taxon>
        <taxon>Pasteurellales</taxon>
        <taxon>Pasteurellaceae</taxon>
        <taxon>Caviibacterium</taxon>
    </lineage>
</organism>
<dbReference type="InterPro" id="IPR017896">
    <property type="entry name" value="4Fe4S_Fe-S-bd"/>
</dbReference>
<dbReference type="CDD" id="cd10564">
    <property type="entry name" value="NapF_like"/>
    <property type="match status" value="1"/>
</dbReference>
<evidence type="ECO:0000256" key="4">
    <source>
        <dbReference type="ARBA" id="ARBA00023004"/>
    </source>
</evidence>
<feature type="domain" description="4Fe-4S ferredoxin-type" evidence="7">
    <location>
        <begin position="39"/>
        <end position="68"/>
    </location>
</feature>
<feature type="binding site" evidence="6">
    <location>
        <position position="155"/>
    </location>
    <ligand>
        <name>[4Fe-4S] cluster</name>
        <dbReference type="ChEBI" id="CHEBI:49883"/>
        <label>3</label>
    </ligand>
</feature>
<evidence type="ECO:0000256" key="1">
    <source>
        <dbReference type="ARBA" id="ARBA00022485"/>
    </source>
</evidence>
<keyword evidence="9" id="KW-1185">Reference proteome</keyword>
<dbReference type="PROSITE" id="PS51379">
    <property type="entry name" value="4FE4S_FER_2"/>
    <property type="match status" value="3"/>
</dbReference>
<dbReference type="Pfam" id="PF12838">
    <property type="entry name" value="Fer4_7"/>
    <property type="match status" value="1"/>
</dbReference>
<keyword evidence="1 6" id="KW-0004">4Fe-4S</keyword>
<feature type="binding site" evidence="6">
    <location>
        <position position="51"/>
    </location>
    <ligand>
        <name>[4Fe-4S] cluster</name>
        <dbReference type="ChEBI" id="CHEBI:49883"/>
        <label>1</label>
    </ligand>
</feature>
<feature type="binding site" evidence="6">
    <location>
        <position position="48"/>
    </location>
    <ligand>
        <name>[4Fe-4S] cluster</name>
        <dbReference type="ChEBI" id="CHEBI:49883"/>
        <label>1</label>
    </ligand>
</feature>
<feature type="binding site" evidence="6">
    <location>
        <position position="83"/>
    </location>
    <ligand>
        <name>[4Fe-4S] cluster</name>
        <dbReference type="ChEBI" id="CHEBI:49883"/>
        <label>2</label>
    </ligand>
</feature>
<evidence type="ECO:0000256" key="6">
    <source>
        <dbReference type="HAMAP-Rule" id="MF_02201"/>
    </source>
</evidence>
<dbReference type="GO" id="GO:0051539">
    <property type="term" value="F:4 iron, 4 sulfur cluster binding"/>
    <property type="evidence" value="ECO:0007669"/>
    <property type="project" value="UniProtKB-UniRule"/>
</dbReference>
<dbReference type="PANTHER" id="PTHR24960">
    <property type="entry name" value="PHOTOSYSTEM I IRON-SULFUR CENTER-RELATED"/>
    <property type="match status" value="1"/>
</dbReference>
<comment type="similarity">
    <text evidence="6">Belongs to the NapF family.</text>
</comment>
<keyword evidence="5 6" id="KW-0411">Iron-sulfur</keyword>
<feature type="binding site" evidence="6">
    <location>
        <position position="86"/>
    </location>
    <ligand>
        <name>[4Fe-4S] cluster</name>
        <dbReference type="ChEBI" id="CHEBI:49883"/>
        <label>2</label>
    </ligand>
</feature>
<accession>A0A2M8RXF1</accession>
<comment type="cofactor">
    <cofactor evidence="6">
        <name>[4Fe-4S] cluster</name>
        <dbReference type="ChEBI" id="CHEBI:49883"/>
    </cofactor>
</comment>
<keyword evidence="3 6" id="KW-0677">Repeat</keyword>
<dbReference type="GO" id="GO:0046872">
    <property type="term" value="F:metal ion binding"/>
    <property type="evidence" value="ECO:0007669"/>
    <property type="project" value="UniProtKB-KW"/>
</dbReference>
<keyword evidence="2 6" id="KW-0479">Metal-binding</keyword>
<dbReference type="Gene3D" id="3.30.70.20">
    <property type="match status" value="2"/>
</dbReference>
<dbReference type="PANTHER" id="PTHR24960:SF79">
    <property type="entry name" value="PHOTOSYSTEM I IRON-SULFUR CENTER"/>
    <property type="match status" value="1"/>
</dbReference>
<feature type="binding site" evidence="6">
    <location>
        <position position="152"/>
    </location>
    <ligand>
        <name>[4Fe-4S] cluster</name>
        <dbReference type="ChEBI" id="CHEBI:49883"/>
        <label>3</label>
    </ligand>
</feature>
<evidence type="ECO:0000313" key="8">
    <source>
        <dbReference type="EMBL" id="PJG83569.1"/>
    </source>
</evidence>
<dbReference type="InterPro" id="IPR017900">
    <property type="entry name" value="4Fe4S_Fe_S_CS"/>
</dbReference>
<keyword evidence="6" id="KW-0963">Cytoplasm</keyword>
<dbReference type="InterPro" id="IPR050157">
    <property type="entry name" value="PSI_iron-sulfur_center"/>
</dbReference>
<dbReference type="OrthoDB" id="9808559at2"/>
<feature type="domain" description="4Fe-4S ferredoxin-type" evidence="7">
    <location>
        <begin position="69"/>
        <end position="100"/>
    </location>
</feature>
<evidence type="ECO:0000256" key="2">
    <source>
        <dbReference type="ARBA" id="ARBA00022723"/>
    </source>
</evidence>
<feature type="domain" description="4Fe-4S ferredoxin-type" evidence="7">
    <location>
        <begin position="143"/>
        <end position="172"/>
    </location>
</feature>
<dbReference type="PROSITE" id="PS00198">
    <property type="entry name" value="4FE4S_FER_1"/>
    <property type="match status" value="1"/>
</dbReference>
<comment type="subunit">
    <text evidence="6">Interacts with the cytoplasmic NapA precursor.</text>
</comment>